<dbReference type="PANTHER" id="PTHR42815:SF2">
    <property type="entry name" value="FAD-BINDING, PUTATIVE (AFU_ORTHOLOGUE AFUA_6G07600)-RELATED"/>
    <property type="match status" value="1"/>
</dbReference>
<dbReference type="AlphaFoldDB" id="W4LID7"/>
<gene>
    <name evidence="2" type="ORF">ETSY1_21700</name>
</gene>
<accession>W4LID7</accession>
<evidence type="ECO:0000313" key="3">
    <source>
        <dbReference type="Proteomes" id="UP000019141"/>
    </source>
</evidence>
<reference evidence="2 3" key="1">
    <citation type="journal article" date="2014" name="Nature">
        <title>An environmental bacterial taxon with a large and distinct metabolic repertoire.</title>
        <authorList>
            <person name="Wilson M.C."/>
            <person name="Mori T."/>
            <person name="Ruckert C."/>
            <person name="Uria A.R."/>
            <person name="Helf M.J."/>
            <person name="Takada K."/>
            <person name="Gernert C."/>
            <person name="Steffens U.A."/>
            <person name="Heycke N."/>
            <person name="Schmitt S."/>
            <person name="Rinke C."/>
            <person name="Helfrich E.J."/>
            <person name="Brachmann A.O."/>
            <person name="Gurgui C."/>
            <person name="Wakimoto T."/>
            <person name="Kracht M."/>
            <person name="Crusemann M."/>
            <person name="Hentschel U."/>
            <person name="Abe I."/>
            <person name="Matsunaga S."/>
            <person name="Kalinowski J."/>
            <person name="Takeyama H."/>
            <person name="Piel J."/>
        </authorList>
    </citation>
    <scope>NUCLEOTIDE SEQUENCE [LARGE SCALE GENOMIC DNA]</scope>
    <source>
        <strain evidence="3">TSY1</strain>
    </source>
</reference>
<feature type="domain" description="Pyridoxamine 5'-phosphate oxidase N-terminal" evidence="1">
    <location>
        <begin position="35"/>
        <end position="105"/>
    </location>
</feature>
<dbReference type="InterPro" id="IPR012349">
    <property type="entry name" value="Split_barrel_FMN-bd"/>
</dbReference>
<dbReference type="EMBL" id="AZHW01000634">
    <property type="protein sequence ID" value="ETW97679.1"/>
    <property type="molecule type" value="Genomic_DNA"/>
</dbReference>
<protein>
    <recommendedName>
        <fullName evidence="1">Pyridoxamine 5'-phosphate oxidase N-terminal domain-containing protein</fullName>
    </recommendedName>
</protein>
<organism evidence="2 3">
    <name type="scientific">Entotheonella factor</name>
    <dbReference type="NCBI Taxonomy" id="1429438"/>
    <lineage>
        <taxon>Bacteria</taxon>
        <taxon>Pseudomonadati</taxon>
        <taxon>Nitrospinota/Tectimicrobiota group</taxon>
        <taxon>Candidatus Tectimicrobiota</taxon>
        <taxon>Candidatus Entotheonellia</taxon>
        <taxon>Candidatus Entotheonellales</taxon>
        <taxon>Candidatus Entotheonellaceae</taxon>
        <taxon>Candidatus Entotheonella</taxon>
    </lineage>
</organism>
<dbReference type="InterPro" id="IPR011576">
    <property type="entry name" value="Pyridox_Oxase_N"/>
</dbReference>
<evidence type="ECO:0000259" key="1">
    <source>
        <dbReference type="Pfam" id="PF01243"/>
    </source>
</evidence>
<proteinExistence type="predicted"/>
<dbReference type="HOGENOM" id="CLU_085054_2_1_7"/>
<comment type="caution">
    <text evidence="2">The sequence shown here is derived from an EMBL/GenBank/DDBJ whole genome shotgun (WGS) entry which is preliminary data.</text>
</comment>
<dbReference type="Gene3D" id="2.30.110.10">
    <property type="entry name" value="Electron Transport, Fmn-binding Protein, Chain A"/>
    <property type="match status" value="1"/>
</dbReference>
<dbReference type="Proteomes" id="UP000019141">
    <property type="component" value="Unassembled WGS sequence"/>
</dbReference>
<dbReference type="PATRIC" id="fig|1429438.4.peg.4200"/>
<keyword evidence="3" id="KW-1185">Reference proteome</keyword>
<dbReference type="PANTHER" id="PTHR42815">
    <property type="entry name" value="FAD-BINDING, PUTATIVE (AFU_ORTHOLOGUE AFUA_6G07600)-RELATED"/>
    <property type="match status" value="1"/>
</dbReference>
<evidence type="ECO:0000313" key="2">
    <source>
        <dbReference type="EMBL" id="ETW97679.1"/>
    </source>
</evidence>
<dbReference type="Pfam" id="PF01243">
    <property type="entry name" value="PNPOx_N"/>
    <property type="match status" value="1"/>
</dbReference>
<dbReference type="SUPFAM" id="SSF50475">
    <property type="entry name" value="FMN-binding split barrel"/>
    <property type="match status" value="1"/>
</dbReference>
<sequence>MTTTIFSDLITGESQLREVFGWPSERALNKQIDCLDEHCRSIIAKSPFVLLGTSDRTGRCDVSPKGDYPGFVRVLDDKTLAIPDLPGNNRLDTLTNMLNNPPGGLDFHDSRHE</sequence>
<name>W4LID7_ENTF1</name>